<feature type="region of interest" description="Disordered" evidence="1">
    <location>
        <begin position="150"/>
        <end position="169"/>
    </location>
</feature>
<protein>
    <recommendedName>
        <fullName evidence="4">F-box domain-containing protein</fullName>
    </recommendedName>
</protein>
<dbReference type="Proteomes" id="UP000481861">
    <property type="component" value="Unassembled WGS sequence"/>
</dbReference>
<organism evidence="2 3">
    <name type="scientific">Massariosphaeria phaeospora</name>
    <dbReference type="NCBI Taxonomy" id="100035"/>
    <lineage>
        <taxon>Eukaryota</taxon>
        <taxon>Fungi</taxon>
        <taxon>Dikarya</taxon>
        <taxon>Ascomycota</taxon>
        <taxon>Pezizomycotina</taxon>
        <taxon>Dothideomycetes</taxon>
        <taxon>Pleosporomycetidae</taxon>
        <taxon>Pleosporales</taxon>
        <taxon>Pleosporales incertae sedis</taxon>
        <taxon>Massariosphaeria</taxon>
    </lineage>
</organism>
<dbReference type="AlphaFoldDB" id="A0A7C8IE29"/>
<feature type="compositionally biased region" description="Acidic residues" evidence="1">
    <location>
        <begin position="153"/>
        <end position="166"/>
    </location>
</feature>
<dbReference type="EMBL" id="JAADJZ010000002">
    <property type="protein sequence ID" value="KAF2877329.1"/>
    <property type="molecule type" value="Genomic_DNA"/>
</dbReference>
<name>A0A7C8IE29_9PLEO</name>
<gene>
    <name evidence="2" type="ORF">BDV95DRAFT_601737</name>
</gene>
<sequence length="325" mass="37306">MPLLKFLPRGKQKPVHAVAGRPHLLELPTEIRVQIYHEMVTPFLTYPLEYLGLYRSCKKIYQEMCLEFSRTAMKVLEGQAANPNPHLSVVPSRGFSWPDLMHLQISLPRLTVHRSQNGQLPILASLRHVVALHLESLTITLEDPEIADRVTDVDDEDHDSLEDDPSPDTHYRTYTSYGTVAVLITRMNCILCPAICFDNRHLLLNNICCLKCDPVNFKKVTAPAIVRKVVFELKHLHDEMVYIGNGDVYPFGSRHMRLSPRGDRAALRQRGWDVGGNWVHEPGDKSRPEKIVWERIRLGKAKKEWYRFADRVDATMLRTAARIAF</sequence>
<reference evidence="2 3" key="1">
    <citation type="submission" date="2020-01" db="EMBL/GenBank/DDBJ databases">
        <authorList>
            <consortium name="DOE Joint Genome Institute"/>
            <person name="Haridas S."/>
            <person name="Albert R."/>
            <person name="Binder M."/>
            <person name="Bloem J."/>
            <person name="Labutti K."/>
            <person name="Salamov A."/>
            <person name="Andreopoulos B."/>
            <person name="Baker S.E."/>
            <person name="Barry K."/>
            <person name="Bills G."/>
            <person name="Bluhm B.H."/>
            <person name="Cannon C."/>
            <person name="Castanera R."/>
            <person name="Culley D.E."/>
            <person name="Daum C."/>
            <person name="Ezra D."/>
            <person name="Gonzalez J.B."/>
            <person name="Henrissat B."/>
            <person name="Kuo A."/>
            <person name="Liang C."/>
            <person name="Lipzen A."/>
            <person name="Lutzoni F."/>
            <person name="Magnuson J."/>
            <person name="Mondo S."/>
            <person name="Nolan M."/>
            <person name="Ohm R."/>
            <person name="Pangilinan J."/>
            <person name="Park H.-J.H."/>
            <person name="Ramirez L."/>
            <person name="Alfaro M."/>
            <person name="Sun H."/>
            <person name="Tritt A."/>
            <person name="Yoshinaga Y."/>
            <person name="Zwiers L.-H.L."/>
            <person name="Turgeon B.G."/>
            <person name="Goodwin S.B."/>
            <person name="Spatafora J.W."/>
            <person name="Crous P.W."/>
            <person name="Grigoriev I.V."/>
        </authorList>
    </citation>
    <scope>NUCLEOTIDE SEQUENCE [LARGE SCALE GENOMIC DNA]</scope>
    <source>
        <strain evidence="2 3">CBS 611.86</strain>
    </source>
</reference>
<keyword evidence="3" id="KW-1185">Reference proteome</keyword>
<comment type="caution">
    <text evidence="2">The sequence shown here is derived from an EMBL/GenBank/DDBJ whole genome shotgun (WGS) entry which is preliminary data.</text>
</comment>
<evidence type="ECO:0000256" key="1">
    <source>
        <dbReference type="SAM" id="MobiDB-lite"/>
    </source>
</evidence>
<evidence type="ECO:0008006" key="4">
    <source>
        <dbReference type="Google" id="ProtNLM"/>
    </source>
</evidence>
<evidence type="ECO:0000313" key="3">
    <source>
        <dbReference type="Proteomes" id="UP000481861"/>
    </source>
</evidence>
<accession>A0A7C8IE29</accession>
<proteinExistence type="predicted"/>
<evidence type="ECO:0000313" key="2">
    <source>
        <dbReference type="EMBL" id="KAF2877329.1"/>
    </source>
</evidence>